<evidence type="ECO:0000256" key="2">
    <source>
        <dbReference type="ARBA" id="ARBA00022679"/>
    </source>
</evidence>
<dbReference type="GO" id="GO:0005730">
    <property type="term" value="C:nucleolus"/>
    <property type="evidence" value="ECO:0007669"/>
    <property type="project" value="TreeGrafter"/>
</dbReference>
<name>A0A836CJW7_9STRA</name>
<feature type="domain" description="SAM-dependent MTase RsmB/NOP-type" evidence="7">
    <location>
        <begin position="133"/>
        <end position="462"/>
    </location>
</feature>
<evidence type="ECO:0000256" key="1">
    <source>
        <dbReference type="ARBA" id="ARBA00022603"/>
    </source>
</evidence>
<evidence type="ECO:0000256" key="3">
    <source>
        <dbReference type="ARBA" id="ARBA00022691"/>
    </source>
</evidence>
<dbReference type="EMBL" id="JAFCMP010000113">
    <property type="protein sequence ID" value="KAG5186176.1"/>
    <property type="molecule type" value="Genomic_DNA"/>
</dbReference>
<keyword evidence="1 5" id="KW-0489">Methyltransferase</keyword>
<keyword evidence="3 5" id="KW-0949">S-adenosyl-L-methionine</keyword>
<feature type="region of interest" description="Disordered" evidence="6">
    <location>
        <begin position="465"/>
        <end position="542"/>
    </location>
</feature>
<feature type="binding site" evidence="5">
    <location>
        <position position="294"/>
    </location>
    <ligand>
        <name>S-adenosyl-L-methionine</name>
        <dbReference type="ChEBI" id="CHEBI:59789"/>
    </ligand>
</feature>
<protein>
    <submittedName>
        <fullName evidence="8">S-adenosyl-L-methionine-dependent methyltransferase</fullName>
    </submittedName>
</protein>
<organism evidence="8 9">
    <name type="scientific">Tribonema minus</name>
    <dbReference type="NCBI Taxonomy" id="303371"/>
    <lineage>
        <taxon>Eukaryota</taxon>
        <taxon>Sar</taxon>
        <taxon>Stramenopiles</taxon>
        <taxon>Ochrophyta</taxon>
        <taxon>PX clade</taxon>
        <taxon>Xanthophyceae</taxon>
        <taxon>Tribonematales</taxon>
        <taxon>Tribonemataceae</taxon>
        <taxon>Tribonema</taxon>
    </lineage>
</organism>
<dbReference type="Proteomes" id="UP000664859">
    <property type="component" value="Unassembled WGS sequence"/>
</dbReference>
<dbReference type="GO" id="GO:0070475">
    <property type="term" value="P:rRNA base methylation"/>
    <property type="evidence" value="ECO:0007669"/>
    <property type="project" value="TreeGrafter"/>
</dbReference>
<comment type="caution">
    <text evidence="8">The sequence shown here is derived from an EMBL/GenBank/DDBJ whole genome shotgun (WGS) entry which is preliminary data.</text>
</comment>
<proteinExistence type="inferred from homology"/>
<sequence>MSFQYREAARVLSTVQKKRTSLKTLVFAGSSDDAGAAARRKTFALVSETLRHLPLLQALAADCGGLVNAEDVHDSDQAWVMLYDLLFGKGSIQGGGALKRHLVARDAQLRAALAALKAARGLPPDAAAELLLPDAARRHAFPRYARVNLLRAAPDAVEAQLRAEGLEVARDGTVGALLVLPHGTDLHAHALVADGRLILQDKSSCFSAQALLGGGSSWLDGGDVIDACAAPGNKTLHAAALLSAAALSGAAAAAAAAASHHVFAFDRDAKRLALLRRRCDGAGGAGRITPCLQDFLAVDVNDARFSRVRGILLDPSCSGSGIVTAPDRWQEEEQGGAGGGDRVDKLAAFQLAALLKALSFPHARRVVYSTCSVHARENEGVVAAALRQQQQQQQRGQGGQGEGEEERCCPGPWRLVKCLPRWHRRGIVPEGSGLTAQQADCMVRAAPADDTNGFFVALFARGPADEGEGKGEGEGEGEGGGVSQKRLLEGGAEGLDDSKRAKKRLKSARKKKNQRLRRQTTLANAAPEGSDGDDGDDDDQDE</sequence>
<reference evidence="8" key="1">
    <citation type="submission" date="2021-02" db="EMBL/GenBank/DDBJ databases">
        <title>First Annotated Genome of the Yellow-green Alga Tribonema minus.</title>
        <authorList>
            <person name="Mahan K.M."/>
        </authorList>
    </citation>
    <scope>NUCLEOTIDE SEQUENCE</scope>
    <source>
        <strain evidence="8">UTEX B ZZ1240</strain>
    </source>
</reference>
<feature type="binding site" evidence="5">
    <location>
        <position position="266"/>
    </location>
    <ligand>
        <name>S-adenosyl-L-methionine</name>
        <dbReference type="ChEBI" id="CHEBI:59789"/>
    </ligand>
</feature>
<dbReference type="PANTHER" id="PTHR22807:SF4">
    <property type="entry name" value="28S RRNA (CYTOSINE-C(5))-METHYLTRANSFERASE"/>
    <property type="match status" value="1"/>
</dbReference>
<dbReference type="Gene3D" id="3.30.70.1170">
    <property type="entry name" value="Sun protein, domain 3"/>
    <property type="match status" value="1"/>
</dbReference>
<dbReference type="Pfam" id="PF01189">
    <property type="entry name" value="Methyltr_RsmB-F"/>
    <property type="match status" value="1"/>
</dbReference>
<feature type="binding site" evidence="5">
    <location>
        <position position="314"/>
    </location>
    <ligand>
        <name>S-adenosyl-L-methionine</name>
        <dbReference type="ChEBI" id="CHEBI:59789"/>
    </ligand>
</feature>
<dbReference type="InterPro" id="IPR023267">
    <property type="entry name" value="RCMT"/>
</dbReference>
<evidence type="ECO:0000259" key="7">
    <source>
        <dbReference type="PROSITE" id="PS51686"/>
    </source>
</evidence>
<feature type="binding site" evidence="5">
    <location>
        <begin position="228"/>
        <end position="234"/>
    </location>
    <ligand>
        <name>S-adenosyl-L-methionine</name>
        <dbReference type="ChEBI" id="CHEBI:59789"/>
    </ligand>
</feature>
<dbReference type="Pfam" id="PF21153">
    <property type="entry name" value="NSUN5_N"/>
    <property type="match status" value="1"/>
</dbReference>
<evidence type="ECO:0000256" key="4">
    <source>
        <dbReference type="ARBA" id="ARBA00022884"/>
    </source>
</evidence>
<accession>A0A836CJW7</accession>
<keyword evidence="9" id="KW-1185">Reference proteome</keyword>
<dbReference type="GO" id="GO:0008173">
    <property type="term" value="F:RNA methyltransferase activity"/>
    <property type="evidence" value="ECO:0007669"/>
    <property type="project" value="InterPro"/>
</dbReference>
<evidence type="ECO:0000313" key="9">
    <source>
        <dbReference type="Proteomes" id="UP000664859"/>
    </source>
</evidence>
<dbReference type="PROSITE" id="PS51686">
    <property type="entry name" value="SAM_MT_RSMB_NOP"/>
    <property type="match status" value="1"/>
</dbReference>
<comment type="similarity">
    <text evidence="5">Belongs to the class I-like SAM-binding methyltransferase superfamily. RsmB/NOP family.</text>
</comment>
<dbReference type="GO" id="GO:0003723">
    <property type="term" value="F:RNA binding"/>
    <property type="evidence" value="ECO:0007669"/>
    <property type="project" value="UniProtKB-UniRule"/>
</dbReference>
<dbReference type="PRINTS" id="PR02008">
    <property type="entry name" value="RCMTFAMILY"/>
</dbReference>
<dbReference type="InterPro" id="IPR001678">
    <property type="entry name" value="MeTrfase_RsmB-F_NOP2_dom"/>
</dbReference>
<feature type="compositionally biased region" description="Acidic residues" evidence="6">
    <location>
        <begin position="530"/>
        <end position="542"/>
    </location>
</feature>
<dbReference type="Gene3D" id="3.40.50.150">
    <property type="entry name" value="Vaccinia Virus protein VP39"/>
    <property type="match status" value="1"/>
</dbReference>
<feature type="compositionally biased region" description="Basic residues" evidence="6">
    <location>
        <begin position="500"/>
        <end position="518"/>
    </location>
</feature>
<keyword evidence="4 5" id="KW-0694">RNA-binding</keyword>
<dbReference type="OrthoDB" id="435282at2759"/>
<gene>
    <name evidence="8" type="ORF">JKP88DRAFT_198298</name>
</gene>
<evidence type="ECO:0000256" key="5">
    <source>
        <dbReference type="PROSITE-ProRule" id="PRU01023"/>
    </source>
</evidence>
<dbReference type="SUPFAM" id="SSF53335">
    <property type="entry name" value="S-adenosyl-L-methionine-dependent methyltransferases"/>
    <property type="match status" value="1"/>
</dbReference>
<dbReference type="InterPro" id="IPR029063">
    <property type="entry name" value="SAM-dependent_MTases_sf"/>
</dbReference>
<keyword evidence="2 5" id="KW-0808">Transferase</keyword>
<dbReference type="InterPro" id="IPR049560">
    <property type="entry name" value="MeTrfase_RsmB-F_NOP2_cat"/>
</dbReference>
<dbReference type="AlphaFoldDB" id="A0A836CJW7"/>
<dbReference type="PANTHER" id="PTHR22807">
    <property type="entry name" value="NOP2 YEAST -RELATED NOL1/NOP2/FMU SUN DOMAIN-CONTAINING"/>
    <property type="match status" value="1"/>
</dbReference>
<feature type="active site" description="Nucleophile" evidence="5">
    <location>
        <position position="371"/>
    </location>
</feature>
<feature type="region of interest" description="Disordered" evidence="6">
    <location>
        <begin position="386"/>
        <end position="407"/>
    </location>
</feature>
<evidence type="ECO:0000256" key="6">
    <source>
        <dbReference type="SAM" id="MobiDB-lite"/>
    </source>
</evidence>
<dbReference type="InterPro" id="IPR048889">
    <property type="entry name" value="NSUN5_RCM1_N"/>
</dbReference>
<evidence type="ECO:0000313" key="8">
    <source>
        <dbReference type="EMBL" id="KAG5186176.1"/>
    </source>
</evidence>